<dbReference type="PANTHER" id="PTHR10961">
    <property type="entry name" value="PEROXISOMAL SARCOSINE OXIDASE"/>
    <property type="match status" value="1"/>
</dbReference>
<dbReference type="RefSeq" id="WP_090370530.1">
    <property type="nucleotide sequence ID" value="NZ_FNUA01000002.1"/>
</dbReference>
<dbReference type="Proteomes" id="UP000199129">
    <property type="component" value="Unassembled WGS sequence"/>
</dbReference>
<dbReference type="NCBIfam" id="NF008425">
    <property type="entry name" value="PRK11259.1"/>
    <property type="match status" value="1"/>
</dbReference>
<dbReference type="EMBL" id="VZPQ01000001">
    <property type="protein sequence ID" value="KAB0570283.1"/>
    <property type="molecule type" value="Genomic_DNA"/>
</dbReference>
<dbReference type="SUPFAM" id="SSF54373">
    <property type="entry name" value="FAD-linked reductases, C-terminal domain"/>
    <property type="match status" value="1"/>
</dbReference>
<evidence type="ECO:0000313" key="9">
    <source>
        <dbReference type="Proteomes" id="UP000199129"/>
    </source>
</evidence>
<protein>
    <submittedName>
        <fullName evidence="6">N-methyl-L-tryptophan oxidase</fullName>
        <ecNumber evidence="6">1.5.3.2</ecNumber>
    </submittedName>
    <submittedName>
        <fullName evidence="8">Sarcosine oxidase</fullName>
    </submittedName>
</protein>
<dbReference type="GO" id="GO:0050660">
    <property type="term" value="F:flavin adenine dinucleotide binding"/>
    <property type="evidence" value="ECO:0007669"/>
    <property type="project" value="InterPro"/>
</dbReference>
<keyword evidence="2" id="KW-0285">Flavoprotein</keyword>
<dbReference type="InterPro" id="IPR045170">
    <property type="entry name" value="MTOX"/>
</dbReference>
<keyword evidence="3" id="KW-0274">FAD</keyword>
<dbReference type="GO" id="GO:0008115">
    <property type="term" value="F:sarcosine oxidase activity"/>
    <property type="evidence" value="ECO:0007669"/>
    <property type="project" value="TreeGrafter"/>
</dbReference>
<evidence type="ECO:0000259" key="5">
    <source>
        <dbReference type="Pfam" id="PF01266"/>
    </source>
</evidence>
<evidence type="ECO:0000313" key="11">
    <source>
        <dbReference type="Proteomes" id="UP000423257"/>
    </source>
</evidence>
<sequence>MKNTYDVIVIGLGIMGAAALWRVAAKCDRALGIDASGPTHCYGSSQGSSRIFRRAYWEGNKYLPLLQHADLLWQELEHLLQKQIIFRTRGIFIGPQSSRVVAGSIETARQGRIEHEIWTPSETKNVFPAFSIPEGMQTVHEPGAYAISAQVARLGMLDEALRRGATTEFGNTVVDIKNQGAEVLVTTRNSRSYRARAVVVTTGPWIASELMPELYGLLEPRRVPIYWFKPKIDSEKLFSRKRFPVFLYECPNGSILYGMPSIASDEPGVKIGFHNRQQSFARPDWKSFAVQDSSVKEITEAVEALFPKLERSPIKEKNCFYTMSPDESFLIGKSEALKSTYFASACSGHGFKFAPAIGDALANVAVGQQPFVSLSSFSAHRFNSTSRVF</sequence>
<evidence type="ECO:0000313" key="7">
    <source>
        <dbReference type="EMBL" id="PTC30432.1"/>
    </source>
</evidence>
<organism evidence="8 9">
    <name type="scientific">Pseudomonas palleroniana</name>
    <dbReference type="NCBI Taxonomy" id="191390"/>
    <lineage>
        <taxon>Bacteria</taxon>
        <taxon>Pseudomonadati</taxon>
        <taxon>Pseudomonadota</taxon>
        <taxon>Gammaproteobacteria</taxon>
        <taxon>Pseudomonadales</taxon>
        <taxon>Pseudomonadaceae</taxon>
        <taxon>Pseudomonas</taxon>
    </lineage>
</organism>
<dbReference type="EMBL" id="PYWX01000017">
    <property type="protein sequence ID" value="PTC30432.1"/>
    <property type="molecule type" value="Genomic_DNA"/>
</dbReference>
<evidence type="ECO:0000256" key="2">
    <source>
        <dbReference type="ARBA" id="ARBA00022630"/>
    </source>
</evidence>
<keyword evidence="4 6" id="KW-0560">Oxidoreductase</keyword>
<evidence type="ECO:0000313" key="10">
    <source>
        <dbReference type="Proteomes" id="UP000240476"/>
    </source>
</evidence>
<dbReference type="InterPro" id="IPR036188">
    <property type="entry name" value="FAD/NAD-bd_sf"/>
</dbReference>
<dbReference type="AlphaFoldDB" id="A0A1H5NQ87"/>
<evidence type="ECO:0000256" key="1">
    <source>
        <dbReference type="ARBA" id="ARBA00001974"/>
    </source>
</evidence>
<reference evidence="7 10" key="2">
    <citation type="submission" date="2018-03" db="EMBL/GenBank/DDBJ databases">
        <title>Draft genome sequence of the type strain of Pseudomonas palleroniana LMG 23076, isolated from rice in Cameroon.</title>
        <authorList>
            <person name="Tambong J.T."/>
        </authorList>
    </citation>
    <scope>NUCLEOTIDE SEQUENCE [LARGE SCALE GENOMIC DNA]</scope>
    <source>
        <strain evidence="7 10">LMG 23076</strain>
    </source>
</reference>
<dbReference type="Proteomes" id="UP000423257">
    <property type="component" value="Unassembled WGS sequence"/>
</dbReference>
<evidence type="ECO:0000256" key="4">
    <source>
        <dbReference type="ARBA" id="ARBA00023002"/>
    </source>
</evidence>
<reference evidence="6 11" key="3">
    <citation type="submission" date="2019-09" db="EMBL/GenBank/DDBJ databases">
        <title>Draft genome sequences of 48 bacterial type strains from the CCUG.</title>
        <authorList>
            <person name="Tunovic T."/>
            <person name="Pineiro-Iglesias B."/>
            <person name="Unosson C."/>
            <person name="Inganas E."/>
            <person name="Ohlen M."/>
            <person name="Cardew S."/>
            <person name="Jensie-Markopoulos S."/>
            <person name="Salva-Serra F."/>
            <person name="Jaen-Luchoro D."/>
            <person name="Karlsson R."/>
            <person name="Svensson-Stadler L."/>
            <person name="Chun J."/>
            <person name="Moore E."/>
        </authorList>
    </citation>
    <scope>NUCLEOTIDE SEQUENCE [LARGE SCALE GENOMIC DNA]</scope>
    <source>
        <strain evidence="6 11">CCUG 51524</strain>
    </source>
</reference>
<accession>A0A1H5NQ87</accession>
<dbReference type="EMBL" id="FNUA01000002">
    <property type="protein sequence ID" value="SEF03650.1"/>
    <property type="molecule type" value="Genomic_DNA"/>
</dbReference>
<dbReference type="EC" id="1.5.3.2" evidence="6"/>
<dbReference type="Pfam" id="PF01266">
    <property type="entry name" value="DAO"/>
    <property type="match status" value="1"/>
</dbReference>
<comment type="cofactor">
    <cofactor evidence="1">
        <name>FAD</name>
        <dbReference type="ChEBI" id="CHEBI:57692"/>
    </cofactor>
</comment>
<dbReference type="Gene3D" id="3.50.50.60">
    <property type="entry name" value="FAD/NAD(P)-binding domain"/>
    <property type="match status" value="1"/>
</dbReference>
<dbReference type="Proteomes" id="UP000240476">
    <property type="component" value="Unassembled WGS sequence"/>
</dbReference>
<evidence type="ECO:0000256" key="3">
    <source>
        <dbReference type="ARBA" id="ARBA00022827"/>
    </source>
</evidence>
<proteinExistence type="predicted"/>
<feature type="domain" description="FAD dependent oxidoreductase" evidence="5">
    <location>
        <begin position="6"/>
        <end position="363"/>
    </location>
</feature>
<evidence type="ECO:0000313" key="6">
    <source>
        <dbReference type="EMBL" id="KAB0570283.1"/>
    </source>
</evidence>
<gene>
    <name evidence="6" type="primary">solA</name>
    <name evidence="7" type="ORF">C9383_06060</name>
    <name evidence="6" type="ORF">F7R03_03940</name>
    <name evidence="8" type="ORF">SAMN04490198_4557</name>
</gene>
<reference evidence="8 9" key="1">
    <citation type="submission" date="2016-10" db="EMBL/GenBank/DDBJ databases">
        <authorList>
            <person name="de Groot N.N."/>
        </authorList>
    </citation>
    <scope>NUCLEOTIDE SEQUENCE [LARGE SCALE GENOMIC DNA]</scope>
    <source>
        <strain evidence="8 9">BS3265</strain>
    </source>
</reference>
<dbReference type="PANTHER" id="PTHR10961:SF7">
    <property type="entry name" value="FAD DEPENDENT OXIDOREDUCTASE DOMAIN-CONTAINING PROTEIN"/>
    <property type="match status" value="1"/>
</dbReference>
<dbReference type="Gene3D" id="3.30.9.10">
    <property type="entry name" value="D-Amino Acid Oxidase, subunit A, domain 2"/>
    <property type="match status" value="1"/>
</dbReference>
<keyword evidence="10" id="KW-1185">Reference proteome</keyword>
<dbReference type="SUPFAM" id="SSF51905">
    <property type="entry name" value="FAD/NAD(P)-binding domain"/>
    <property type="match status" value="1"/>
</dbReference>
<dbReference type="InterPro" id="IPR006076">
    <property type="entry name" value="FAD-dep_OxRdtase"/>
</dbReference>
<dbReference type="GO" id="GO:0050131">
    <property type="term" value="F:N-methyl-L-amino-acid oxidase activity"/>
    <property type="evidence" value="ECO:0007669"/>
    <property type="project" value="UniProtKB-EC"/>
</dbReference>
<name>A0A1H5NQ87_9PSED</name>
<evidence type="ECO:0000313" key="8">
    <source>
        <dbReference type="EMBL" id="SEF03650.1"/>
    </source>
</evidence>